<dbReference type="OrthoDB" id="3436860at2759"/>
<keyword evidence="1" id="KW-0472">Membrane</keyword>
<dbReference type="KEGG" id="ela:UCREL1_5080"/>
<dbReference type="AlphaFoldDB" id="M7SND1"/>
<accession>M7SND1</accession>
<dbReference type="EMBL" id="KB706330">
    <property type="protein sequence ID" value="EMR67919.1"/>
    <property type="molecule type" value="Genomic_DNA"/>
</dbReference>
<evidence type="ECO:0000313" key="3">
    <source>
        <dbReference type="Proteomes" id="UP000012174"/>
    </source>
</evidence>
<protein>
    <submittedName>
        <fullName evidence="2">Putative cytochrome p450 protein</fullName>
    </submittedName>
</protein>
<evidence type="ECO:0000256" key="1">
    <source>
        <dbReference type="SAM" id="Phobius"/>
    </source>
</evidence>
<keyword evidence="3" id="KW-1185">Reference proteome</keyword>
<feature type="transmembrane region" description="Helical" evidence="1">
    <location>
        <begin position="20"/>
        <end position="39"/>
    </location>
</feature>
<dbReference type="Proteomes" id="UP000012174">
    <property type="component" value="Unassembled WGS sequence"/>
</dbReference>
<proteinExistence type="predicted"/>
<feature type="transmembrane region" description="Helical" evidence="1">
    <location>
        <begin position="79"/>
        <end position="100"/>
    </location>
</feature>
<evidence type="ECO:0000313" key="2">
    <source>
        <dbReference type="EMBL" id="EMR67919.1"/>
    </source>
</evidence>
<feature type="transmembrane region" description="Helical" evidence="1">
    <location>
        <begin position="112"/>
        <end position="133"/>
    </location>
</feature>
<dbReference type="HOGENOM" id="CLU_102612_0_0_1"/>
<dbReference type="OMA" id="DNIAMDE"/>
<reference evidence="3" key="1">
    <citation type="journal article" date="2013" name="Genome Announc.">
        <title>Draft genome sequence of the grapevine dieback fungus Eutypa lata UCR-EL1.</title>
        <authorList>
            <person name="Blanco-Ulate B."/>
            <person name="Rolshausen P.E."/>
            <person name="Cantu D."/>
        </authorList>
    </citation>
    <scope>NUCLEOTIDE SEQUENCE [LARGE SCALE GENOMIC DNA]</scope>
    <source>
        <strain evidence="3">UCR-EL1</strain>
    </source>
</reference>
<keyword evidence="1" id="KW-1133">Transmembrane helix</keyword>
<keyword evidence="1" id="KW-0812">Transmembrane</keyword>
<name>M7SND1_EUTLA</name>
<feature type="transmembrane region" description="Helical" evidence="1">
    <location>
        <begin position="46"/>
        <end position="64"/>
    </location>
</feature>
<gene>
    <name evidence="2" type="ORF">UCREL1_5080</name>
</gene>
<organism evidence="2 3">
    <name type="scientific">Eutypa lata (strain UCR-EL1)</name>
    <name type="common">Grapevine dieback disease fungus</name>
    <name type="synonym">Eutypa armeniacae</name>
    <dbReference type="NCBI Taxonomy" id="1287681"/>
    <lineage>
        <taxon>Eukaryota</taxon>
        <taxon>Fungi</taxon>
        <taxon>Dikarya</taxon>
        <taxon>Ascomycota</taxon>
        <taxon>Pezizomycotina</taxon>
        <taxon>Sordariomycetes</taxon>
        <taxon>Xylariomycetidae</taxon>
        <taxon>Xylariales</taxon>
        <taxon>Diatrypaceae</taxon>
        <taxon>Eutypa</taxon>
    </lineage>
</organism>
<sequence>MNFLALFNNRYKLAVHVAEIVLVLIGIVLALVAIFLPGGRFTRAQIMAISIGCKTLVFIAYQLVTTHVARFVRWKSLKAYMILNILEVVFWMGAAVVTVSANRNYCVGTTCILSKVLVANACILIMFTQWAAICSTLDYRHFKAAGTPRSVYSK</sequence>
<dbReference type="STRING" id="1287681.M7SND1"/>